<dbReference type="PRINTS" id="PR00385">
    <property type="entry name" value="P450"/>
</dbReference>
<dbReference type="GO" id="GO:0016705">
    <property type="term" value="F:oxidoreductase activity, acting on paired donors, with incorporation or reduction of molecular oxygen"/>
    <property type="evidence" value="ECO:0007669"/>
    <property type="project" value="InterPro"/>
</dbReference>
<evidence type="ECO:0008006" key="3">
    <source>
        <dbReference type="Google" id="ProtNLM"/>
    </source>
</evidence>
<dbReference type="PRINTS" id="PR00463">
    <property type="entry name" value="EP450I"/>
</dbReference>
<dbReference type="EMBL" id="JACGCM010000923">
    <property type="protein sequence ID" value="KAF6164649.1"/>
    <property type="molecule type" value="Genomic_DNA"/>
</dbReference>
<keyword evidence="2" id="KW-1185">Reference proteome</keyword>
<gene>
    <name evidence="1" type="ORF">GIB67_032877</name>
</gene>
<dbReference type="InterPro" id="IPR002401">
    <property type="entry name" value="Cyt_P450_E_grp-I"/>
</dbReference>
<evidence type="ECO:0000313" key="1">
    <source>
        <dbReference type="EMBL" id="KAF6164649.1"/>
    </source>
</evidence>
<comment type="caution">
    <text evidence="1">The sequence shown here is derived from an EMBL/GenBank/DDBJ whole genome shotgun (WGS) entry which is preliminary data.</text>
</comment>
<sequence>MFLGGTETTSTTIEWAMAELVKNPKIMKKAQDEVRKVVGTKLIVHKIGIHQMEYLKCIIKETLRLYPSIPMYIPRVSYTCTKVNTYDIHANTTVLINPWKIQRNFKVWDNTDDFNISERFSNN</sequence>
<accession>A0A7J7NBK9</accession>
<dbReference type="InterPro" id="IPR036396">
    <property type="entry name" value="Cyt_P450_sf"/>
</dbReference>
<dbReference type="InterPro" id="IPR001128">
    <property type="entry name" value="Cyt_P450"/>
</dbReference>
<dbReference type="Pfam" id="PF00067">
    <property type="entry name" value="p450"/>
    <property type="match status" value="1"/>
</dbReference>
<dbReference type="GO" id="GO:0044550">
    <property type="term" value="P:secondary metabolite biosynthetic process"/>
    <property type="evidence" value="ECO:0007669"/>
    <property type="project" value="UniProtKB-ARBA"/>
</dbReference>
<dbReference type="AlphaFoldDB" id="A0A7J7NBK9"/>
<dbReference type="SUPFAM" id="SSF48264">
    <property type="entry name" value="Cytochrome P450"/>
    <property type="match status" value="1"/>
</dbReference>
<name>A0A7J7NBK9_9MAGN</name>
<protein>
    <recommendedName>
        <fullName evidence="3">Cytochrome P450</fullName>
    </recommendedName>
</protein>
<dbReference type="Proteomes" id="UP000541444">
    <property type="component" value="Unassembled WGS sequence"/>
</dbReference>
<dbReference type="GO" id="GO:0020037">
    <property type="term" value="F:heme binding"/>
    <property type="evidence" value="ECO:0007669"/>
    <property type="project" value="InterPro"/>
</dbReference>
<dbReference type="PANTHER" id="PTHR24281">
    <property type="entry name" value="STEROID 21-HYDROXYLASE-RELATED"/>
    <property type="match status" value="1"/>
</dbReference>
<dbReference type="OrthoDB" id="2789670at2759"/>
<dbReference type="GO" id="GO:0004497">
    <property type="term" value="F:monooxygenase activity"/>
    <property type="evidence" value="ECO:0007669"/>
    <property type="project" value="InterPro"/>
</dbReference>
<proteinExistence type="predicted"/>
<organism evidence="1 2">
    <name type="scientific">Kingdonia uniflora</name>
    <dbReference type="NCBI Taxonomy" id="39325"/>
    <lineage>
        <taxon>Eukaryota</taxon>
        <taxon>Viridiplantae</taxon>
        <taxon>Streptophyta</taxon>
        <taxon>Embryophyta</taxon>
        <taxon>Tracheophyta</taxon>
        <taxon>Spermatophyta</taxon>
        <taxon>Magnoliopsida</taxon>
        <taxon>Ranunculales</taxon>
        <taxon>Circaeasteraceae</taxon>
        <taxon>Kingdonia</taxon>
    </lineage>
</organism>
<evidence type="ECO:0000313" key="2">
    <source>
        <dbReference type="Proteomes" id="UP000541444"/>
    </source>
</evidence>
<dbReference type="Gene3D" id="1.10.630.10">
    <property type="entry name" value="Cytochrome P450"/>
    <property type="match status" value="1"/>
</dbReference>
<reference evidence="1 2" key="1">
    <citation type="journal article" date="2020" name="IScience">
        <title>Genome Sequencing of the Endangered Kingdonia uniflora (Circaeasteraceae, Ranunculales) Reveals Potential Mechanisms of Evolutionary Specialization.</title>
        <authorList>
            <person name="Sun Y."/>
            <person name="Deng T."/>
            <person name="Zhang A."/>
            <person name="Moore M.J."/>
            <person name="Landis J.B."/>
            <person name="Lin N."/>
            <person name="Zhang H."/>
            <person name="Zhang X."/>
            <person name="Huang J."/>
            <person name="Zhang X."/>
            <person name="Sun H."/>
            <person name="Wang H."/>
        </authorList>
    </citation>
    <scope>NUCLEOTIDE SEQUENCE [LARGE SCALE GENOMIC DNA]</scope>
    <source>
        <strain evidence="1">TB1705</strain>
        <tissue evidence="1">Leaf</tissue>
    </source>
</reference>
<dbReference type="GO" id="GO:0005506">
    <property type="term" value="F:iron ion binding"/>
    <property type="evidence" value="ECO:0007669"/>
    <property type="project" value="InterPro"/>
</dbReference>